<feature type="compositionally biased region" description="Basic and acidic residues" evidence="1">
    <location>
        <begin position="37"/>
        <end position="47"/>
    </location>
</feature>
<protein>
    <submittedName>
        <fullName evidence="2">Uncharacterized protein</fullName>
    </submittedName>
</protein>
<organism evidence="2 3">
    <name type="scientific">Deinococcus marmoris</name>
    <dbReference type="NCBI Taxonomy" id="249408"/>
    <lineage>
        <taxon>Bacteria</taxon>
        <taxon>Thermotogati</taxon>
        <taxon>Deinococcota</taxon>
        <taxon>Deinococci</taxon>
        <taxon>Deinococcales</taxon>
        <taxon>Deinococcaceae</taxon>
        <taxon>Deinococcus</taxon>
    </lineage>
</organism>
<gene>
    <name evidence="2" type="ORF">BOO71_0004243</name>
</gene>
<evidence type="ECO:0000313" key="2">
    <source>
        <dbReference type="EMBL" id="OLV18946.1"/>
    </source>
</evidence>
<dbReference type="AlphaFoldDB" id="A0A1U7P1A8"/>
<proteinExistence type="predicted"/>
<feature type="region of interest" description="Disordered" evidence="1">
    <location>
        <begin position="37"/>
        <end position="56"/>
    </location>
</feature>
<name>A0A1U7P1A8_9DEIO</name>
<dbReference type="STRING" id="249408.BOO71_0004243"/>
<keyword evidence="3" id="KW-1185">Reference proteome</keyword>
<dbReference type="EMBL" id="MSTI01000048">
    <property type="protein sequence ID" value="OLV18946.1"/>
    <property type="molecule type" value="Genomic_DNA"/>
</dbReference>
<evidence type="ECO:0000256" key="1">
    <source>
        <dbReference type="SAM" id="MobiDB-lite"/>
    </source>
</evidence>
<reference evidence="2 3" key="1">
    <citation type="submission" date="2017-01" db="EMBL/GenBank/DDBJ databases">
        <title>Genome Analysis of Deinococcus marmoris KOPRI26562.</title>
        <authorList>
            <person name="Kim J.H."/>
            <person name="Oh H.-M."/>
        </authorList>
    </citation>
    <scope>NUCLEOTIDE SEQUENCE [LARGE SCALE GENOMIC DNA]</scope>
    <source>
        <strain evidence="2 3">KOPRI26562</strain>
    </source>
</reference>
<sequence>MADLLLEHLEVNNLRDGRLEDLVNRLYVLAVRASRHDAQPSLEDRSAQRAHYPATD</sequence>
<evidence type="ECO:0000313" key="3">
    <source>
        <dbReference type="Proteomes" id="UP000186607"/>
    </source>
</evidence>
<dbReference type="Proteomes" id="UP000186607">
    <property type="component" value="Unassembled WGS sequence"/>
</dbReference>
<accession>A0A1U7P1A8</accession>
<comment type="caution">
    <text evidence="2">The sequence shown here is derived from an EMBL/GenBank/DDBJ whole genome shotgun (WGS) entry which is preliminary data.</text>
</comment>